<feature type="domain" description="Trichome birefringence-like C-terminal" evidence="8">
    <location>
        <begin position="136"/>
        <end position="417"/>
    </location>
</feature>
<dbReference type="GO" id="GO:1990538">
    <property type="term" value="F:xylan O-acetyltransferase activity"/>
    <property type="evidence" value="ECO:0007669"/>
    <property type="project" value="UniProtKB-ARBA"/>
</dbReference>
<evidence type="ECO:0000256" key="7">
    <source>
        <dbReference type="ARBA" id="ARBA00023136"/>
    </source>
</evidence>
<dbReference type="EMBL" id="CP097504">
    <property type="protein sequence ID" value="URD86127.1"/>
    <property type="molecule type" value="Genomic_DNA"/>
</dbReference>
<name>A0A9E7F1V9_9LILI</name>
<dbReference type="Proteomes" id="UP001055439">
    <property type="component" value="Chromosome 2"/>
</dbReference>
<sequence length="551" mass="63486">MWLPPSNQSLLALFLFVSASILVVATVRTIVEFSFLTKIYFPTTHGDHADVLEQGCNLFQGRWELDEHNSRPLYTEESCPYLTRQVTCGRNGRPDSLYQKWRWKPDACELPRFDPLPPPESANLRSVDLIASPCAIARFDALKLLARLRNKRLMFVGDSIQRTQWESMVCLLEPAVPDGKRFIHKDPPRKVFVAEEFNASIEFYWAPFLVESNSDHATKHTVRRRQVKLDSITEHSQHWAAVDVLVFESYVWWMYQPLINATNGSHDVHEYDVIAAYELMLRTWANWIDSAMNPETQKAYFMSLSPTHLWSREWRNGSNGNCFNESYPIQRPFWGAGSSLDVMRAVTEALQGSKVKVTMLNITQLSEFRKDAHTSVYTERRGKLITGEQRLTPEMYADCIHWCLPGVPDTWNEILYTNELNGRTLISPKLVVMETDQKPQTLYRCKRCRRIVASQGNVVPHEQGKGESCFKWNKRSDPSKTDKKPECSSIFVEPMKWMQAVEEGHVEEKLWCLGCKARLGSFNWAGMQCSCGAWVNPAFQLHKSRIDESTC</sequence>
<dbReference type="InterPro" id="IPR026057">
    <property type="entry name" value="TBL_C"/>
</dbReference>
<dbReference type="OrthoDB" id="630188at2759"/>
<dbReference type="Pfam" id="PF13839">
    <property type="entry name" value="PC-Esterase"/>
    <property type="match status" value="1"/>
</dbReference>
<evidence type="ECO:0000256" key="5">
    <source>
        <dbReference type="ARBA" id="ARBA00022989"/>
    </source>
</evidence>
<evidence type="ECO:0000256" key="3">
    <source>
        <dbReference type="ARBA" id="ARBA00022692"/>
    </source>
</evidence>
<comment type="similarity">
    <text evidence="2">Belongs to the PC-esterase family. TBL subfamily.</text>
</comment>
<dbReference type="InterPro" id="IPR029962">
    <property type="entry name" value="TBL"/>
</dbReference>
<dbReference type="PANTHER" id="PTHR32285">
    <property type="entry name" value="PROTEIN TRICHOME BIREFRINGENCE-LIKE 9-RELATED"/>
    <property type="match status" value="1"/>
</dbReference>
<evidence type="ECO:0000313" key="10">
    <source>
        <dbReference type="EMBL" id="URD86127.1"/>
    </source>
</evidence>
<keyword evidence="4" id="KW-0735">Signal-anchor</keyword>
<protein>
    <recommendedName>
        <fullName evidence="12">Trichome birefringence-like N-terminal domain-containing protein</fullName>
    </recommendedName>
</protein>
<dbReference type="InterPro" id="IPR025846">
    <property type="entry name" value="TBL_N"/>
</dbReference>
<keyword evidence="6" id="KW-0333">Golgi apparatus</keyword>
<accession>A0A9E7F1V9</accession>
<reference evidence="10" key="1">
    <citation type="submission" date="2022-05" db="EMBL/GenBank/DDBJ databases">
        <title>The Musa troglodytarum L. genome provides insights into the mechanism of non-climacteric behaviour and enrichment of carotenoids.</title>
        <authorList>
            <person name="Wang J."/>
        </authorList>
    </citation>
    <scope>NUCLEOTIDE SEQUENCE</scope>
    <source>
        <tissue evidence="10">Leaf</tissue>
    </source>
</reference>
<keyword evidence="11" id="KW-1185">Reference proteome</keyword>
<keyword evidence="5" id="KW-1133">Transmembrane helix</keyword>
<evidence type="ECO:0000313" key="11">
    <source>
        <dbReference type="Proteomes" id="UP001055439"/>
    </source>
</evidence>
<keyword evidence="3" id="KW-0812">Transmembrane</keyword>
<dbReference type="Pfam" id="PF14416">
    <property type="entry name" value="PMR5N"/>
    <property type="match status" value="1"/>
</dbReference>
<evidence type="ECO:0000259" key="8">
    <source>
        <dbReference type="Pfam" id="PF13839"/>
    </source>
</evidence>
<comment type="subcellular location">
    <subcellularLocation>
        <location evidence="1">Golgi apparatus membrane</location>
        <topology evidence="1">Single-pass type II membrane protein</topology>
    </subcellularLocation>
</comment>
<feature type="domain" description="Trichome birefringence-like N-terminal" evidence="9">
    <location>
        <begin position="55"/>
        <end position="109"/>
    </location>
</feature>
<evidence type="ECO:0000256" key="6">
    <source>
        <dbReference type="ARBA" id="ARBA00023034"/>
    </source>
</evidence>
<evidence type="ECO:0008006" key="12">
    <source>
        <dbReference type="Google" id="ProtNLM"/>
    </source>
</evidence>
<evidence type="ECO:0000256" key="4">
    <source>
        <dbReference type="ARBA" id="ARBA00022968"/>
    </source>
</evidence>
<dbReference type="GO" id="GO:0000139">
    <property type="term" value="C:Golgi membrane"/>
    <property type="evidence" value="ECO:0007669"/>
    <property type="project" value="UniProtKB-SubCell"/>
</dbReference>
<gene>
    <name evidence="10" type="ORF">MUK42_28092</name>
</gene>
<organism evidence="10 11">
    <name type="scientific">Musa troglodytarum</name>
    <name type="common">fe'i banana</name>
    <dbReference type="NCBI Taxonomy" id="320322"/>
    <lineage>
        <taxon>Eukaryota</taxon>
        <taxon>Viridiplantae</taxon>
        <taxon>Streptophyta</taxon>
        <taxon>Embryophyta</taxon>
        <taxon>Tracheophyta</taxon>
        <taxon>Spermatophyta</taxon>
        <taxon>Magnoliopsida</taxon>
        <taxon>Liliopsida</taxon>
        <taxon>Zingiberales</taxon>
        <taxon>Musaceae</taxon>
        <taxon>Musa</taxon>
    </lineage>
</organism>
<dbReference type="AlphaFoldDB" id="A0A9E7F1V9"/>
<evidence type="ECO:0000259" key="9">
    <source>
        <dbReference type="Pfam" id="PF14416"/>
    </source>
</evidence>
<keyword evidence="7" id="KW-0472">Membrane</keyword>
<evidence type="ECO:0000256" key="1">
    <source>
        <dbReference type="ARBA" id="ARBA00004323"/>
    </source>
</evidence>
<proteinExistence type="inferred from homology"/>
<dbReference type="PANTHER" id="PTHR32285:SF217">
    <property type="entry name" value="PROTEIN TRICHOME BIREFRINGENCE-LIKE 31"/>
    <property type="match status" value="1"/>
</dbReference>
<evidence type="ECO:0000256" key="2">
    <source>
        <dbReference type="ARBA" id="ARBA00007727"/>
    </source>
</evidence>